<dbReference type="InterPro" id="IPR024445">
    <property type="entry name" value="Tnp_ISXO2-like"/>
</dbReference>
<evidence type="ECO:0000313" key="3">
    <source>
        <dbReference type="Proteomes" id="UP000003844"/>
    </source>
</evidence>
<protein>
    <recommendedName>
        <fullName evidence="1">ISXO2-like transposase domain-containing protein</fullName>
    </recommendedName>
</protein>
<dbReference type="HOGENOM" id="CLU_048546_0_1_10"/>
<evidence type="ECO:0000313" key="2">
    <source>
        <dbReference type="EMBL" id="EHQ01903.1"/>
    </source>
</evidence>
<dbReference type="SMART" id="SM01126">
    <property type="entry name" value="DDE_Tnp_IS1595"/>
    <property type="match status" value="1"/>
</dbReference>
<dbReference type="Pfam" id="PF12762">
    <property type="entry name" value="DDE_Tnp_IS1595"/>
    <property type="match status" value="1"/>
</dbReference>
<accession>H2BWG0</accession>
<dbReference type="InterPro" id="IPR051354">
    <property type="entry name" value="Transposase_27_IS1"/>
</dbReference>
<dbReference type="Proteomes" id="UP000003844">
    <property type="component" value="Unassembled WGS sequence"/>
</dbReference>
<dbReference type="PANTHER" id="PTHR33293:SF1">
    <property type="entry name" value="INSERTION ELEMENT IS1 1 PROTEIN INSB-RELATED"/>
    <property type="match status" value="1"/>
</dbReference>
<dbReference type="AlphaFoldDB" id="H2BWG0"/>
<keyword evidence="3" id="KW-1185">Reference proteome</keyword>
<sequence>MYIEFMETEKLKEQILSLPVAQRERLLKEIEDSTKNIDLSAIVSRRHEFDNNLGACPHCSHPKYVRFGMDKGAQRYKCKSCHRSFTEYTGTWMAGLQRKDKIADYLKLMVEEKSLDKIVSALGINKKTAFDWRHKILASLGADDGDDFTGITESDEAFFLRSEKGMVVKNRKPRKRGGKSSKRGISNDQVAVIVTQDRNSGIDLSVATLGRIGKADIANAIGKRIKEGSTILCSDSRHSYKGFAKDTKVEFHPINVSKDERVKGAFHVQHVNSTHNRIKKWIGSTFWGVSTKYLQQYLNWHALKEKIKLNRDTTAAFAQQTLGVGALKRFANIQPNYEKLISTQC</sequence>
<dbReference type="PANTHER" id="PTHR33293">
    <property type="entry name" value="INSERTION ELEMENT IS1 1 PROTEIN INSB-RELATED"/>
    <property type="match status" value="1"/>
</dbReference>
<evidence type="ECO:0000259" key="1">
    <source>
        <dbReference type="SMART" id="SM01126"/>
    </source>
</evidence>
<feature type="domain" description="ISXO2-like transposase" evidence="1">
    <location>
        <begin position="147"/>
        <end position="306"/>
    </location>
</feature>
<organism evidence="2 3">
    <name type="scientific">Gillisia limnaea (strain DSM 15749 / LMG 21470 / R-8282)</name>
    <dbReference type="NCBI Taxonomy" id="865937"/>
    <lineage>
        <taxon>Bacteria</taxon>
        <taxon>Pseudomonadati</taxon>
        <taxon>Bacteroidota</taxon>
        <taxon>Flavobacteriia</taxon>
        <taxon>Flavobacteriales</taxon>
        <taxon>Flavobacteriaceae</taxon>
        <taxon>Gillisia</taxon>
    </lineage>
</organism>
<reference evidence="3" key="1">
    <citation type="journal article" date="2012" name="Stand. Genomic Sci.">
        <title>Genome sequence of the Antarctic rhodopsins-containing flavobacterium Gillisia limnaea type strain (R-8282(T)).</title>
        <authorList>
            <person name="Riedel T."/>
            <person name="Held B."/>
            <person name="Nolan M."/>
            <person name="Lucas S."/>
            <person name="Lapidus A."/>
            <person name="Tice H."/>
            <person name="Del Rio T.G."/>
            <person name="Cheng J.F."/>
            <person name="Han C."/>
            <person name="Tapia R."/>
            <person name="Goodwin L.A."/>
            <person name="Pitluck S."/>
            <person name="Liolios K."/>
            <person name="Mavromatis K."/>
            <person name="Pagani I."/>
            <person name="Ivanova N."/>
            <person name="Mikhailova N."/>
            <person name="Pati A."/>
            <person name="Chen A."/>
            <person name="Palaniappan K."/>
            <person name="Land M."/>
            <person name="Rohde M."/>
            <person name="Tindall B.J."/>
            <person name="Detter J.C."/>
            <person name="Goker M."/>
            <person name="Bristow J."/>
            <person name="Eisen J.A."/>
            <person name="Markowitz V."/>
            <person name="Hugenholtz P."/>
            <person name="Kyrpides N.C."/>
            <person name="Klenk H.P."/>
            <person name="Woyke T."/>
        </authorList>
    </citation>
    <scope>NUCLEOTIDE SEQUENCE [LARGE SCALE GENOMIC DNA]</scope>
    <source>
        <strain evidence="3">DSM 15749 / LMG 21470 / R-8282</strain>
    </source>
</reference>
<dbReference type="STRING" id="865937.Gilli_1235"/>
<dbReference type="NCBIfam" id="NF033547">
    <property type="entry name" value="transpos_IS1595"/>
    <property type="match status" value="1"/>
</dbReference>
<gene>
    <name evidence="2" type="ORF">Gilli_1235</name>
</gene>
<dbReference type="EMBL" id="JH594606">
    <property type="protein sequence ID" value="EHQ01903.1"/>
    <property type="molecule type" value="Genomic_DNA"/>
</dbReference>
<name>H2BWG0_GILLR</name>
<dbReference type="eggNOG" id="COG3677">
    <property type="taxonomic scope" value="Bacteria"/>
</dbReference>
<proteinExistence type="predicted"/>